<reference evidence="2" key="1">
    <citation type="journal article" date="2019" name="Int. J. Syst. Evol. Microbiol.">
        <title>The Global Catalogue of Microorganisms (GCM) 10K type strain sequencing project: providing services to taxonomists for standard genome sequencing and annotation.</title>
        <authorList>
            <consortium name="The Broad Institute Genomics Platform"/>
            <consortium name="The Broad Institute Genome Sequencing Center for Infectious Disease"/>
            <person name="Wu L."/>
            <person name="Ma J."/>
        </authorList>
    </citation>
    <scope>NUCLEOTIDE SEQUENCE [LARGE SCALE GENOMIC DNA]</scope>
    <source>
        <strain evidence="2">CGMCC 4.1721</strain>
    </source>
</reference>
<dbReference type="Gene3D" id="3.40.1580.10">
    <property type="entry name" value="SMI1/KNR4-like"/>
    <property type="match status" value="1"/>
</dbReference>
<dbReference type="Proteomes" id="UP001596208">
    <property type="component" value="Unassembled WGS sequence"/>
</dbReference>
<dbReference type="EMBL" id="JBHSKI010000003">
    <property type="protein sequence ID" value="MFC5170868.1"/>
    <property type="molecule type" value="Genomic_DNA"/>
</dbReference>
<name>A0ABW0B102_9ACTN</name>
<organism evidence="1 2">
    <name type="scientific">Streptomyces mutomycini</name>
    <dbReference type="NCBI Taxonomy" id="284036"/>
    <lineage>
        <taxon>Bacteria</taxon>
        <taxon>Bacillati</taxon>
        <taxon>Actinomycetota</taxon>
        <taxon>Actinomycetes</taxon>
        <taxon>Kitasatosporales</taxon>
        <taxon>Streptomycetaceae</taxon>
        <taxon>Streptomyces</taxon>
    </lineage>
</organism>
<comment type="caution">
    <text evidence="1">The sequence shown here is derived from an EMBL/GenBank/DDBJ whole genome shotgun (WGS) entry which is preliminary data.</text>
</comment>
<sequence length="178" mass="20555">MSPELNQLAELLPRPQTQQAVPDWDATEAALQAVLPTDYRNLIEAFGAGLIDDYFLLLEPGCSNDVYDLIKISGEREHANEALWKFEDKPVEMEPAANRLICWATTDNGEYLYWLVQDADVPDSRPILLNSESGEEWERYDMTVTRFLTLVLRGEIRSHVFWDRFPLPVHEFRPAQDM</sequence>
<accession>A0ABW0B102</accession>
<protein>
    <submittedName>
        <fullName evidence="1">SMI1/KNR4 family protein</fullName>
    </submittedName>
</protein>
<dbReference type="Pfam" id="PF14568">
    <property type="entry name" value="SUKH_6"/>
    <property type="match status" value="1"/>
</dbReference>
<evidence type="ECO:0000313" key="2">
    <source>
        <dbReference type="Proteomes" id="UP001596208"/>
    </source>
</evidence>
<gene>
    <name evidence="1" type="ORF">ACFPRK_09735</name>
</gene>
<dbReference type="SUPFAM" id="SSF160631">
    <property type="entry name" value="SMI1/KNR4-like"/>
    <property type="match status" value="1"/>
</dbReference>
<dbReference type="InterPro" id="IPR037883">
    <property type="entry name" value="Knr4/Smi1-like_sf"/>
</dbReference>
<dbReference type="RefSeq" id="WP_031089618.1">
    <property type="nucleotide sequence ID" value="NZ_JBFADZ010000002.1"/>
</dbReference>
<keyword evidence="2" id="KW-1185">Reference proteome</keyword>
<evidence type="ECO:0000313" key="1">
    <source>
        <dbReference type="EMBL" id="MFC5170868.1"/>
    </source>
</evidence>
<proteinExistence type="predicted"/>